<dbReference type="EMBL" id="RCMI01000846">
    <property type="protein sequence ID" value="KAG2896143.1"/>
    <property type="molecule type" value="Genomic_DNA"/>
</dbReference>
<dbReference type="InterPro" id="IPR001806">
    <property type="entry name" value="Small_GTPase"/>
</dbReference>
<dbReference type="EMBL" id="RCMG01000607">
    <property type="protein sequence ID" value="KAG2851448.1"/>
    <property type="molecule type" value="Genomic_DNA"/>
</dbReference>
<dbReference type="Proteomes" id="UP000697107">
    <property type="component" value="Unassembled WGS sequence"/>
</dbReference>
<dbReference type="FunFam" id="3.40.50.300:FF:001447">
    <property type="entry name" value="Ras-related protein Rab-1B"/>
    <property type="match status" value="1"/>
</dbReference>
<evidence type="ECO:0008006" key="9">
    <source>
        <dbReference type="Google" id="ProtNLM"/>
    </source>
</evidence>
<dbReference type="EMBL" id="RCMK01000835">
    <property type="protein sequence ID" value="KAG2910667.1"/>
    <property type="molecule type" value="Genomic_DNA"/>
</dbReference>
<dbReference type="Proteomes" id="UP000736787">
    <property type="component" value="Unassembled WGS sequence"/>
</dbReference>
<evidence type="ECO:0000313" key="6">
    <source>
        <dbReference type="EMBL" id="KAG2968786.1"/>
    </source>
</evidence>
<proteinExistence type="predicted"/>
<dbReference type="GO" id="GO:0003924">
    <property type="term" value="F:GTPase activity"/>
    <property type="evidence" value="ECO:0007669"/>
    <property type="project" value="InterPro"/>
</dbReference>
<dbReference type="VEuPathDB" id="FungiDB:PC110_g8406"/>
<dbReference type="SUPFAM" id="SSF52540">
    <property type="entry name" value="P-loop containing nucleoside triphosphate hydrolases"/>
    <property type="match status" value="1"/>
</dbReference>
<dbReference type="Proteomes" id="UP000774804">
    <property type="component" value="Unassembled WGS sequence"/>
</dbReference>
<dbReference type="AlphaFoldDB" id="A0A8T1BY59"/>
<dbReference type="InterPro" id="IPR027417">
    <property type="entry name" value="P-loop_NTPase"/>
</dbReference>
<comment type="caution">
    <text evidence="5">The sequence shown here is derived from an EMBL/GenBank/DDBJ whole genome shotgun (WGS) entry which is preliminary data.</text>
</comment>
<organism evidence="5 8">
    <name type="scientific">Phytophthora cactorum</name>
    <dbReference type="NCBI Taxonomy" id="29920"/>
    <lineage>
        <taxon>Eukaryota</taxon>
        <taxon>Sar</taxon>
        <taxon>Stramenopiles</taxon>
        <taxon>Oomycota</taxon>
        <taxon>Peronosporomycetes</taxon>
        <taxon>Peronosporales</taxon>
        <taxon>Peronosporaceae</taxon>
        <taxon>Phytophthora</taxon>
    </lineage>
</organism>
<dbReference type="SMART" id="SM00176">
    <property type="entry name" value="RAN"/>
    <property type="match status" value="1"/>
</dbReference>
<dbReference type="EMBL" id="RCMV01000850">
    <property type="protein sequence ID" value="KAG3212330.1"/>
    <property type="molecule type" value="Genomic_DNA"/>
</dbReference>
<dbReference type="NCBIfam" id="TIGR00231">
    <property type="entry name" value="small_GTP"/>
    <property type="match status" value="1"/>
</dbReference>
<name>A0A8T1BY59_9STRA</name>
<evidence type="ECO:0000313" key="5">
    <source>
        <dbReference type="EMBL" id="KAG2910667.1"/>
    </source>
</evidence>
<dbReference type="PRINTS" id="PR00449">
    <property type="entry name" value="RASTRNSFRMNG"/>
</dbReference>
<dbReference type="InterPro" id="IPR050227">
    <property type="entry name" value="Rab"/>
</dbReference>
<dbReference type="PANTHER" id="PTHR47977">
    <property type="entry name" value="RAS-RELATED PROTEIN RAB"/>
    <property type="match status" value="1"/>
</dbReference>
<dbReference type="SMART" id="SM00173">
    <property type="entry name" value="RAS"/>
    <property type="match status" value="1"/>
</dbReference>
<evidence type="ECO:0000313" key="8">
    <source>
        <dbReference type="Proteomes" id="UP000736787"/>
    </source>
</evidence>
<evidence type="ECO:0000256" key="1">
    <source>
        <dbReference type="ARBA" id="ARBA00022741"/>
    </source>
</evidence>
<dbReference type="Proteomes" id="UP000760860">
    <property type="component" value="Unassembled WGS sequence"/>
</dbReference>
<dbReference type="CDD" id="cd00154">
    <property type="entry name" value="Rab"/>
    <property type="match status" value="1"/>
</dbReference>
<dbReference type="InterPro" id="IPR005225">
    <property type="entry name" value="Small_GTP-bd"/>
</dbReference>
<evidence type="ECO:0000313" key="3">
    <source>
        <dbReference type="EMBL" id="KAG2851448.1"/>
    </source>
</evidence>
<dbReference type="EMBL" id="RCML01000835">
    <property type="protein sequence ID" value="KAG2968786.1"/>
    <property type="molecule type" value="Genomic_DNA"/>
</dbReference>
<keyword evidence="1" id="KW-0547">Nucleotide-binding</keyword>
<dbReference type="SMART" id="SM00174">
    <property type="entry name" value="RHO"/>
    <property type="match status" value="1"/>
</dbReference>
<dbReference type="Gene3D" id="3.40.50.300">
    <property type="entry name" value="P-loop containing nucleotide triphosphate hydrolases"/>
    <property type="match status" value="1"/>
</dbReference>
<dbReference type="GO" id="GO:0005525">
    <property type="term" value="F:GTP binding"/>
    <property type="evidence" value="ECO:0007669"/>
    <property type="project" value="UniProtKB-KW"/>
</dbReference>
<evidence type="ECO:0000313" key="7">
    <source>
        <dbReference type="EMBL" id="KAG3212330.1"/>
    </source>
</evidence>
<accession>A0A8T1BY59</accession>
<dbReference type="SMART" id="SM00175">
    <property type="entry name" value="RAB"/>
    <property type="match status" value="1"/>
</dbReference>
<evidence type="ECO:0000313" key="4">
    <source>
        <dbReference type="EMBL" id="KAG2896143.1"/>
    </source>
</evidence>
<sequence>MPSNPKKKMCKVYKVIVLGDSGVGKSSLVRRMTNSDSLSTNTGIHKDYLSRMAIVEGAPAPVKVQLWDTAGQEKFGAARLPSSFFRHADAALVVYDVTNRQSFIGVLRWVLQLQTYRSAAAADSDFSIVLVGYKCDVSNATRQVHENEGRDFAKIIAALHFFECSSKDGTNVQTCFSAIASALTNGTSWALPNVQLPSKTRALFRLAAPSSGLDISSLTSSITAAHSPTLKALSAKPEFSSVGKPYIGALAVLLSMPMVLLWLDDEALLRWAEAMGI</sequence>
<gene>
    <name evidence="3" type="ORF">PC113_g15908</name>
    <name evidence="4" type="ORF">PC115_g17594</name>
    <name evidence="5" type="ORF">PC117_g19351</name>
    <name evidence="6" type="ORF">PC118_g17814</name>
    <name evidence="7" type="ORF">PC129_g16717</name>
</gene>
<reference evidence="5" key="1">
    <citation type="submission" date="2018-10" db="EMBL/GenBank/DDBJ databases">
        <title>Effector identification in a new, highly contiguous assembly of the strawberry crown rot pathogen Phytophthora cactorum.</title>
        <authorList>
            <person name="Armitage A.D."/>
            <person name="Nellist C.F."/>
            <person name="Bates H."/>
            <person name="Vickerstaff R.J."/>
            <person name="Harrison R.J."/>
        </authorList>
    </citation>
    <scope>NUCLEOTIDE SEQUENCE</scope>
    <source>
        <strain evidence="3">15-7</strain>
        <strain evidence="4">4032</strain>
        <strain evidence="5">4040</strain>
        <strain evidence="6">P415</strain>
        <strain evidence="7">P421</strain>
    </source>
</reference>
<dbReference type="PROSITE" id="PS51421">
    <property type="entry name" value="RAS"/>
    <property type="match status" value="1"/>
</dbReference>
<dbReference type="Proteomes" id="UP000735874">
    <property type="component" value="Unassembled WGS sequence"/>
</dbReference>
<keyword evidence="2" id="KW-0342">GTP-binding</keyword>
<dbReference type="Pfam" id="PF00071">
    <property type="entry name" value="Ras"/>
    <property type="match status" value="1"/>
</dbReference>
<dbReference type="PROSITE" id="PS51419">
    <property type="entry name" value="RAB"/>
    <property type="match status" value="1"/>
</dbReference>
<protein>
    <recommendedName>
        <fullName evidence="9">P-loop containing nucleoside triphosphate hydrolase</fullName>
    </recommendedName>
</protein>
<evidence type="ECO:0000256" key="2">
    <source>
        <dbReference type="ARBA" id="ARBA00023134"/>
    </source>
</evidence>